<dbReference type="STRING" id="469383.Cwoe_2204"/>
<dbReference type="CDD" id="cd02199">
    <property type="entry name" value="YjgF_YER057c_UK114_like_1"/>
    <property type="match status" value="1"/>
</dbReference>
<dbReference type="eggNOG" id="COG0251">
    <property type="taxonomic scope" value="Bacteria"/>
</dbReference>
<evidence type="ECO:0000313" key="3">
    <source>
        <dbReference type="Proteomes" id="UP000008229"/>
    </source>
</evidence>
<dbReference type="OrthoDB" id="9806229at2"/>
<proteinExistence type="predicted"/>
<dbReference type="Pfam" id="PF14588">
    <property type="entry name" value="YjgF_endoribonc"/>
    <property type="match status" value="1"/>
</dbReference>
<dbReference type="AlphaFoldDB" id="D3F5G2"/>
<gene>
    <name evidence="2" type="ordered locus">Cwoe_2204</name>
</gene>
<dbReference type="HOGENOM" id="CLU_104845_0_1_11"/>
<dbReference type="RefSeq" id="WP_012933680.1">
    <property type="nucleotide sequence ID" value="NC_013739.1"/>
</dbReference>
<organism evidence="2 3">
    <name type="scientific">Conexibacter woesei (strain DSM 14684 / CCUG 47730 / CIP 108061 / JCM 11494 / NBRC 100937 / ID131577)</name>
    <dbReference type="NCBI Taxonomy" id="469383"/>
    <lineage>
        <taxon>Bacteria</taxon>
        <taxon>Bacillati</taxon>
        <taxon>Actinomycetota</taxon>
        <taxon>Thermoleophilia</taxon>
        <taxon>Solirubrobacterales</taxon>
        <taxon>Conexibacteraceae</taxon>
        <taxon>Conexibacter</taxon>
    </lineage>
</organism>
<dbReference type="PANTHER" id="PTHR43760">
    <property type="entry name" value="ENDORIBONUCLEASE-RELATED"/>
    <property type="match status" value="1"/>
</dbReference>
<name>D3F5G2_CONWI</name>
<accession>D3F5G2</accession>
<reference evidence="2 3" key="1">
    <citation type="journal article" date="2010" name="Stand. Genomic Sci.">
        <title>Complete genome sequence of Conexibacter woesei type strain (ID131577).</title>
        <authorList>
            <person name="Pukall R."/>
            <person name="Lapidus A."/>
            <person name="Glavina Del Rio T."/>
            <person name="Copeland A."/>
            <person name="Tice H."/>
            <person name="Cheng J.-F."/>
            <person name="Lucas S."/>
            <person name="Chen F."/>
            <person name="Nolan M."/>
            <person name="Bruce D."/>
            <person name="Goodwin L."/>
            <person name="Pitluck S."/>
            <person name="Mavromatis K."/>
            <person name="Ivanova N."/>
            <person name="Ovchinnikova G."/>
            <person name="Pati A."/>
            <person name="Chen A."/>
            <person name="Palaniappan K."/>
            <person name="Land M."/>
            <person name="Hauser L."/>
            <person name="Chang Y.-J."/>
            <person name="Jeffries C.D."/>
            <person name="Chain P."/>
            <person name="Meincke L."/>
            <person name="Sims D."/>
            <person name="Brettin T."/>
            <person name="Detter J.C."/>
            <person name="Rohde M."/>
            <person name="Goeker M."/>
            <person name="Bristow J."/>
            <person name="Eisen J.A."/>
            <person name="Markowitz V."/>
            <person name="Kyrpides N.C."/>
            <person name="Klenk H.-P."/>
            <person name="Hugenholtz P."/>
        </authorList>
    </citation>
    <scope>NUCLEOTIDE SEQUENCE [LARGE SCALE GENOMIC DNA]</scope>
    <source>
        <strain evidence="3">DSM 14684 / CIP 108061 / JCM 11494 / NBRC 100937 / ID131577</strain>
    </source>
</reference>
<dbReference type="SUPFAM" id="SSF55298">
    <property type="entry name" value="YjgF-like"/>
    <property type="match status" value="1"/>
</dbReference>
<reference evidence="3" key="2">
    <citation type="submission" date="2010-01" db="EMBL/GenBank/DDBJ databases">
        <title>The complete genome of Conexibacter woesei DSM 14684.</title>
        <authorList>
            <consortium name="US DOE Joint Genome Institute (JGI-PGF)"/>
            <person name="Lucas S."/>
            <person name="Copeland A."/>
            <person name="Lapidus A."/>
            <person name="Glavina del Rio T."/>
            <person name="Dalin E."/>
            <person name="Tice H."/>
            <person name="Bruce D."/>
            <person name="Goodwin L."/>
            <person name="Pitluck S."/>
            <person name="Kyrpides N."/>
            <person name="Mavromatis K."/>
            <person name="Ivanova N."/>
            <person name="Mikhailova N."/>
            <person name="Chertkov O."/>
            <person name="Brettin T."/>
            <person name="Detter J.C."/>
            <person name="Han C."/>
            <person name="Larimer F."/>
            <person name="Land M."/>
            <person name="Hauser L."/>
            <person name="Markowitz V."/>
            <person name="Cheng J.-F."/>
            <person name="Hugenholtz P."/>
            <person name="Woyke T."/>
            <person name="Wu D."/>
            <person name="Pukall R."/>
            <person name="Steenblock K."/>
            <person name="Schneider S."/>
            <person name="Klenk H.-P."/>
            <person name="Eisen J.A."/>
        </authorList>
    </citation>
    <scope>NUCLEOTIDE SEQUENCE [LARGE SCALE GENOMIC DNA]</scope>
    <source>
        <strain evidence="3">DSM 14684 / CIP 108061 / JCM 11494 / NBRC 100937 / ID131577</strain>
    </source>
</reference>
<dbReference type="Proteomes" id="UP000008229">
    <property type="component" value="Chromosome"/>
</dbReference>
<evidence type="ECO:0000259" key="1">
    <source>
        <dbReference type="Pfam" id="PF14588"/>
    </source>
</evidence>
<dbReference type="PANTHER" id="PTHR43760:SF1">
    <property type="entry name" value="ENDORIBONUCLEASE L-PSP_CHORISMATE MUTASE-LIKE DOMAIN-CONTAINING PROTEIN"/>
    <property type="match status" value="1"/>
</dbReference>
<dbReference type="InterPro" id="IPR013813">
    <property type="entry name" value="Endoribo_LPSP/chorism_mut-like"/>
</dbReference>
<dbReference type="Gene3D" id="3.30.1330.40">
    <property type="entry name" value="RutC-like"/>
    <property type="match status" value="1"/>
</dbReference>
<dbReference type="KEGG" id="cwo:Cwoe_2204"/>
<keyword evidence="3" id="KW-1185">Reference proteome</keyword>
<sequence length="153" mass="15614">MSAEERMRALGLELPAPFAPVGAYVAARRAGDQLHVSGQGPLLPGGGFVRGKVGAELTLEQAQEAARLAALSALATMRDALGTLDRVVAIARVVGYVNCAPGFNATPAVLDGCSKLLLDALGEAGRHARSAIGVAELPFDIAVEVDLTAVVAD</sequence>
<dbReference type="EMBL" id="CP001854">
    <property type="protein sequence ID" value="ADB50629.1"/>
    <property type="molecule type" value="Genomic_DNA"/>
</dbReference>
<dbReference type="InterPro" id="IPR035959">
    <property type="entry name" value="RutC-like_sf"/>
</dbReference>
<evidence type="ECO:0000313" key="2">
    <source>
        <dbReference type="EMBL" id="ADB50629.1"/>
    </source>
</evidence>
<protein>
    <submittedName>
        <fullName evidence="2">Endoribonuclease L-PSP</fullName>
    </submittedName>
</protein>
<feature type="domain" description="Endoribonuclease L-PSP/chorismate mutase-like" evidence="1">
    <location>
        <begin position="4"/>
        <end position="140"/>
    </location>
</feature>